<dbReference type="AlphaFoldDB" id="A0A6J7A7W7"/>
<reference evidence="1" key="1">
    <citation type="submission" date="2020-05" db="EMBL/GenBank/DDBJ databases">
        <authorList>
            <person name="Chiriac C."/>
            <person name="Salcher M."/>
            <person name="Ghai R."/>
            <person name="Kavagutti S V."/>
        </authorList>
    </citation>
    <scope>NUCLEOTIDE SEQUENCE</scope>
</reference>
<name>A0A6J7A7W7_9ZZZZ</name>
<evidence type="ECO:0000313" key="1">
    <source>
        <dbReference type="EMBL" id="CAB4828921.1"/>
    </source>
</evidence>
<sequence>MTHFDQPLHHLNHFGDVAGGPGLIGWRQAPERLVSASECAFIAHRHHPIWHIIVARVMDDLVVNVGDIADESDVKSSSN</sequence>
<accession>A0A6J7A7W7</accession>
<gene>
    <name evidence="1" type="ORF">UFOPK3204_00727</name>
</gene>
<protein>
    <submittedName>
        <fullName evidence="1">Unannotated protein</fullName>
    </submittedName>
</protein>
<organism evidence="1">
    <name type="scientific">freshwater metagenome</name>
    <dbReference type="NCBI Taxonomy" id="449393"/>
    <lineage>
        <taxon>unclassified sequences</taxon>
        <taxon>metagenomes</taxon>
        <taxon>ecological metagenomes</taxon>
    </lineage>
</organism>
<dbReference type="EMBL" id="CAFABK010000024">
    <property type="protein sequence ID" value="CAB4828921.1"/>
    <property type="molecule type" value="Genomic_DNA"/>
</dbReference>
<proteinExistence type="predicted"/>